<feature type="compositionally biased region" description="Polar residues" evidence="3">
    <location>
        <begin position="533"/>
        <end position="571"/>
    </location>
</feature>
<reference evidence="5" key="1">
    <citation type="submission" date="2021-02" db="EMBL/GenBank/DDBJ databases">
        <authorList>
            <person name="Dougan E. K."/>
            <person name="Rhodes N."/>
            <person name="Thang M."/>
            <person name="Chan C."/>
        </authorList>
    </citation>
    <scope>NUCLEOTIDE SEQUENCE</scope>
</reference>
<organism evidence="5 6">
    <name type="scientific">Polarella glacialis</name>
    <name type="common">Dinoflagellate</name>
    <dbReference type="NCBI Taxonomy" id="89957"/>
    <lineage>
        <taxon>Eukaryota</taxon>
        <taxon>Sar</taxon>
        <taxon>Alveolata</taxon>
        <taxon>Dinophyceae</taxon>
        <taxon>Suessiales</taxon>
        <taxon>Suessiaceae</taxon>
        <taxon>Polarella</taxon>
    </lineage>
</organism>
<feature type="compositionally biased region" description="Basic and acidic residues" evidence="3">
    <location>
        <begin position="428"/>
        <end position="437"/>
    </location>
</feature>
<feature type="compositionally biased region" description="Basic and acidic residues" evidence="3">
    <location>
        <begin position="1"/>
        <end position="12"/>
    </location>
</feature>
<protein>
    <recommendedName>
        <fullName evidence="4">K Homology domain-containing protein</fullName>
    </recommendedName>
</protein>
<dbReference type="PROSITE" id="PS50084">
    <property type="entry name" value="KH_TYPE_1"/>
    <property type="match status" value="2"/>
</dbReference>
<feature type="domain" description="K Homology" evidence="4">
    <location>
        <begin position="237"/>
        <end position="407"/>
    </location>
</feature>
<gene>
    <name evidence="5" type="ORF">PGLA1383_LOCUS1743</name>
</gene>
<keyword evidence="2" id="KW-0694">RNA-binding</keyword>
<evidence type="ECO:0000313" key="6">
    <source>
        <dbReference type="Proteomes" id="UP000654075"/>
    </source>
</evidence>
<feature type="domain" description="K Homology" evidence="4">
    <location>
        <begin position="123"/>
        <end position="196"/>
    </location>
</feature>
<evidence type="ECO:0000313" key="5">
    <source>
        <dbReference type="EMBL" id="CAE8582752.1"/>
    </source>
</evidence>
<dbReference type="SUPFAM" id="SSF54791">
    <property type="entry name" value="Eukaryotic type KH-domain (KH-domain type I)"/>
    <property type="match status" value="2"/>
</dbReference>
<keyword evidence="6" id="KW-1185">Reference proteome</keyword>
<feature type="region of interest" description="Disordered" evidence="3">
    <location>
        <begin position="408"/>
        <end position="571"/>
    </location>
</feature>
<feature type="domain" description="K Homology" evidence="4">
    <location>
        <begin position="31"/>
        <end position="107"/>
    </location>
</feature>
<dbReference type="InterPro" id="IPR036612">
    <property type="entry name" value="KH_dom_type_1_sf"/>
</dbReference>
<proteinExistence type="predicted"/>
<accession>A0A813D8E8</accession>
<dbReference type="AlphaFoldDB" id="A0A813D8E8"/>
<evidence type="ECO:0000256" key="2">
    <source>
        <dbReference type="PROSITE-ProRule" id="PRU00117"/>
    </source>
</evidence>
<dbReference type="Gene3D" id="3.30.1370.10">
    <property type="entry name" value="K Homology domain, type 1"/>
    <property type="match status" value="2"/>
</dbReference>
<dbReference type="SMART" id="SM00322">
    <property type="entry name" value="KH"/>
    <property type="match status" value="3"/>
</dbReference>
<dbReference type="PANTHER" id="PTHR10288">
    <property type="entry name" value="KH DOMAIN CONTAINING RNA BINDING PROTEIN"/>
    <property type="match status" value="1"/>
</dbReference>
<keyword evidence="1" id="KW-0677">Repeat</keyword>
<feature type="compositionally biased region" description="Gly residues" evidence="3">
    <location>
        <begin position="440"/>
        <end position="449"/>
    </location>
</feature>
<sequence length="652" mass="70385">MEPDRREERQEGEGEPGVQEGDVREGLKITMVPPCRLIVRATAGARCIGKRGESIKAIRATSGVNVKVLQDELPEEMKRRQECIILASCGEEANLRTAVSMILDRVWDRSGLPESAQRSGQERPFTLDLIVPERAGGGIVGTGGENVRAIIEELGCEVQVSREPLAGIAAQKRVRLLARERGPVEAALWRLQATLAELAQNEVLRPEHFELREAVLDEQEAAVAEARERGLALPGKGEVPLRVLLAQGEAATVVGKLGANVARLRDITMVSIDDAEAPPFDPAERVCSMSRAILPDRLRALRLVLGDIATRNEAIAREEGRVSDMDAPIAEGSRHVAIRLLLPGDRWSELDSLFQDGQPLRETGAMVRVQEHGWTDAGVPALLRAVELEGEEEQVALAAWRLHQALEPWELPDPPPRFAPPTRDEDEERKGKGEGKGKGKGGGGGGGGFSPEMGLGADRVGAPIGFRPQQPPQQQQQPHFEQQPQQPQQQQQPHFAQPPQQQQQEQPQQLPPDDRTRPVQGGGGFPPKAEVVQQATFQAAEVASSQHGAVDSTQHVPNGHSSRDMGQTSSSNPTFLMVVPDDASAMYLASDKSGVARRAGVQLEARRRAAGASSGNLSLLEISGSSTSIATACYLLQVQLWMHSAMAAGPGC</sequence>
<comment type="caution">
    <text evidence="5">The sequence shown here is derived from an EMBL/GenBank/DDBJ whole genome shotgun (WGS) entry which is preliminary data.</text>
</comment>
<evidence type="ECO:0000256" key="3">
    <source>
        <dbReference type="SAM" id="MobiDB-lite"/>
    </source>
</evidence>
<dbReference type="OrthoDB" id="424206at2759"/>
<dbReference type="EMBL" id="CAJNNV010000480">
    <property type="protein sequence ID" value="CAE8582752.1"/>
    <property type="molecule type" value="Genomic_DNA"/>
</dbReference>
<dbReference type="OMA" id="HEYQEDE"/>
<name>A0A813D8E8_POLGL</name>
<evidence type="ECO:0000259" key="4">
    <source>
        <dbReference type="SMART" id="SM00322"/>
    </source>
</evidence>
<dbReference type="InterPro" id="IPR004087">
    <property type="entry name" value="KH_dom"/>
</dbReference>
<feature type="compositionally biased region" description="Low complexity" evidence="3">
    <location>
        <begin position="472"/>
        <end position="508"/>
    </location>
</feature>
<feature type="region of interest" description="Disordered" evidence="3">
    <location>
        <begin position="1"/>
        <end position="25"/>
    </location>
</feature>
<dbReference type="Pfam" id="PF00013">
    <property type="entry name" value="KH_1"/>
    <property type="match status" value="2"/>
</dbReference>
<dbReference type="InterPro" id="IPR004088">
    <property type="entry name" value="KH_dom_type_1"/>
</dbReference>
<dbReference type="Proteomes" id="UP000654075">
    <property type="component" value="Unassembled WGS sequence"/>
</dbReference>
<dbReference type="GO" id="GO:0003723">
    <property type="term" value="F:RNA binding"/>
    <property type="evidence" value="ECO:0007669"/>
    <property type="project" value="UniProtKB-UniRule"/>
</dbReference>
<evidence type="ECO:0000256" key="1">
    <source>
        <dbReference type="ARBA" id="ARBA00022737"/>
    </source>
</evidence>